<dbReference type="PANTHER" id="PTHR46579">
    <property type="entry name" value="F5/8 TYPE C DOMAIN-CONTAINING PROTEIN-RELATED"/>
    <property type="match status" value="1"/>
</dbReference>
<reference evidence="1" key="1">
    <citation type="submission" date="2022-11" db="EMBL/GenBank/DDBJ databases">
        <title>Centuries of genome instability and evolution in soft-shell clam transmissible cancer (bioRxiv).</title>
        <authorList>
            <person name="Hart S.F.M."/>
            <person name="Yonemitsu M.A."/>
            <person name="Giersch R.M."/>
            <person name="Beal B.F."/>
            <person name="Arriagada G."/>
            <person name="Davis B.W."/>
            <person name="Ostrander E.A."/>
            <person name="Goff S.P."/>
            <person name="Metzger M.J."/>
        </authorList>
    </citation>
    <scope>NUCLEOTIDE SEQUENCE</scope>
    <source>
        <strain evidence="1">MELC-2E11</strain>
        <tissue evidence="1">Siphon/mantle</tissue>
    </source>
</reference>
<evidence type="ECO:0000313" key="2">
    <source>
        <dbReference type="Proteomes" id="UP001164746"/>
    </source>
</evidence>
<proteinExistence type="predicted"/>
<keyword evidence="2" id="KW-1185">Reference proteome</keyword>
<gene>
    <name evidence="1" type="ORF">MAR_013252</name>
</gene>
<name>A0ABY7G330_MYAAR</name>
<evidence type="ECO:0000313" key="1">
    <source>
        <dbReference type="EMBL" id="WAR27548.1"/>
    </source>
</evidence>
<sequence length="83" mass="9284">MHILLMSGSAASDINSAQLMLFEFFSTLYGTCFMTLNLHQLVRLADSVRTLGPLFTHSCFPFEDKNGVLLNMIQGTQNIDNQI</sequence>
<dbReference type="Proteomes" id="UP001164746">
    <property type="component" value="Chromosome 15"/>
</dbReference>
<organism evidence="1 2">
    <name type="scientific">Mya arenaria</name>
    <name type="common">Soft-shell clam</name>
    <dbReference type="NCBI Taxonomy" id="6604"/>
    <lineage>
        <taxon>Eukaryota</taxon>
        <taxon>Metazoa</taxon>
        <taxon>Spiralia</taxon>
        <taxon>Lophotrochozoa</taxon>
        <taxon>Mollusca</taxon>
        <taxon>Bivalvia</taxon>
        <taxon>Autobranchia</taxon>
        <taxon>Heteroconchia</taxon>
        <taxon>Euheterodonta</taxon>
        <taxon>Imparidentia</taxon>
        <taxon>Neoheterodontei</taxon>
        <taxon>Myida</taxon>
        <taxon>Myoidea</taxon>
        <taxon>Myidae</taxon>
        <taxon>Mya</taxon>
    </lineage>
</organism>
<accession>A0ABY7G330</accession>
<dbReference type="EMBL" id="CP111026">
    <property type="protein sequence ID" value="WAR27548.1"/>
    <property type="molecule type" value="Genomic_DNA"/>
</dbReference>
<protein>
    <submittedName>
        <fullName evidence="1">Uncharacterized protein</fullName>
    </submittedName>
</protein>
<dbReference type="PANTHER" id="PTHR46579:SF1">
    <property type="entry name" value="F5_8 TYPE C DOMAIN-CONTAINING PROTEIN"/>
    <property type="match status" value="1"/>
</dbReference>